<evidence type="ECO:0000313" key="1">
    <source>
        <dbReference type="EMBL" id="MBX16996.1"/>
    </source>
</evidence>
<sequence>MYRCHLLLKPQSIKEHQEVMFRSPIHKSNNWPPFNVLSIKNNKFTISPFWILKSWNGKSPLSFVSSHHSKFLRNDAFMRELISFSNFSTKYHLSCRDIRVSR</sequence>
<reference evidence="1" key="1">
    <citation type="submission" date="2018-02" db="EMBL/GenBank/DDBJ databases">
        <title>Rhizophora mucronata_Transcriptome.</title>
        <authorList>
            <person name="Meera S.P."/>
            <person name="Sreeshan A."/>
            <person name="Augustine A."/>
        </authorList>
    </citation>
    <scope>NUCLEOTIDE SEQUENCE</scope>
    <source>
        <tissue evidence="1">Leaf</tissue>
    </source>
</reference>
<dbReference type="EMBL" id="GGEC01036512">
    <property type="protein sequence ID" value="MBX16996.1"/>
    <property type="molecule type" value="Transcribed_RNA"/>
</dbReference>
<dbReference type="AlphaFoldDB" id="A0A2P2LG99"/>
<proteinExistence type="predicted"/>
<name>A0A2P2LG99_RHIMU</name>
<organism evidence="1">
    <name type="scientific">Rhizophora mucronata</name>
    <name type="common">Asiatic mangrove</name>
    <dbReference type="NCBI Taxonomy" id="61149"/>
    <lineage>
        <taxon>Eukaryota</taxon>
        <taxon>Viridiplantae</taxon>
        <taxon>Streptophyta</taxon>
        <taxon>Embryophyta</taxon>
        <taxon>Tracheophyta</taxon>
        <taxon>Spermatophyta</taxon>
        <taxon>Magnoliopsida</taxon>
        <taxon>eudicotyledons</taxon>
        <taxon>Gunneridae</taxon>
        <taxon>Pentapetalae</taxon>
        <taxon>rosids</taxon>
        <taxon>fabids</taxon>
        <taxon>Malpighiales</taxon>
        <taxon>Rhizophoraceae</taxon>
        <taxon>Rhizophora</taxon>
    </lineage>
</organism>
<protein>
    <submittedName>
        <fullName evidence="1">Uncharacterized protein</fullName>
    </submittedName>
</protein>
<accession>A0A2P2LG99</accession>